<dbReference type="Proteomes" id="UP001140094">
    <property type="component" value="Unassembled WGS sequence"/>
</dbReference>
<dbReference type="Gene3D" id="3.20.180.10">
    <property type="entry name" value="PNP-oxidase-like"/>
    <property type="match status" value="1"/>
</dbReference>
<evidence type="ECO:0000259" key="2">
    <source>
        <dbReference type="Pfam" id="PF10615"/>
    </source>
</evidence>
<feature type="transmembrane region" description="Helical" evidence="1">
    <location>
        <begin position="135"/>
        <end position="159"/>
    </location>
</feature>
<dbReference type="InterPro" id="IPR037119">
    <property type="entry name" value="Haem_oxidase_HugZ-like_sf"/>
</dbReference>
<dbReference type="EMBL" id="JANBUO010000164">
    <property type="protein sequence ID" value="KAJ2806733.1"/>
    <property type="molecule type" value="Genomic_DNA"/>
</dbReference>
<dbReference type="OrthoDB" id="5553410at2759"/>
<reference evidence="3" key="1">
    <citation type="submission" date="2022-07" db="EMBL/GenBank/DDBJ databases">
        <title>Phylogenomic reconstructions and comparative analyses of Kickxellomycotina fungi.</title>
        <authorList>
            <person name="Reynolds N.K."/>
            <person name="Stajich J.E."/>
            <person name="Barry K."/>
            <person name="Grigoriev I.V."/>
            <person name="Crous P."/>
            <person name="Smith M.E."/>
        </authorList>
    </citation>
    <scope>NUCLEOTIDE SEQUENCE</scope>
    <source>
        <strain evidence="3">NRRL 1565</strain>
    </source>
</reference>
<sequence>MSRQAANARQRRNVLSATDGEKLRAQLNTNYKDDLLRIAQHFGKQPRACDARVLDIDSSGVTIEWEWTDTESDTGKRHTEDMQFALRDFSGTGSVLQEISDLASEASAALGVSQKPKLTRDKEALDAKNLVDFNFVAPGILSVVGVAMGITMLAYMSFISDVHPALQFTRRLVSQDACYYVFVAVVIIHFVEACVTCAACELIKTFQPRQMTTETQIKWTVGGLLFGGFCLHVFVSKLLRQFALAEAMPGPEGSRRPHQQMQPPFL</sequence>
<evidence type="ECO:0000313" key="4">
    <source>
        <dbReference type="Proteomes" id="UP001140094"/>
    </source>
</evidence>
<name>A0A9W8LT41_9FUNG</name>
<comment type="caution">
    <text evidence="3">The sequence shown here is derived from an EMBL/GenBank/DDBJ whole genome shotgun (WGS) entry which is preliminary data.</text>
</comment>
<keyword evidence="1" id="KW-1133">Transmembrane helix</keyword>
<evidence type="ECO:0000313" key="3">
    <source>
        <dbReference type="EMBL" id="KAJ2806733.1"/>
    </source>
</evidence>
<protein>
    <recommendedName>
        <fullName evidence="2">DUF2470 domain-containing protein</fullName>
    </recommendedName>
</protein>
<feature type="transmembrane region" description="Helical" evidence="1">
    <location>
        <begin position="179"/>
        <end position="200"/>
    </location>
</feature>
<evidence type="ECO:0000256" key="1">
    <source>
        <dbReference type="SAM" id="Phobius"/>
    </source>
</evidence>
<organism evidence="3 4">
    <name type="scientific">Coemansia guatemalensis</name>
    <dbReference type="NCBI Taxonomy" id="2761395"/>
    <lineage>
        <taxon>Eukaryota</taxon>
        <taxon>Fungi</taxon>
        <taxon>Fungi incertae sedis</taxon>
        <taxon>Zoopagomycota</taxon>
        <taxon>Kickxellomycotina</taxon>
        <taxon>Kickxellomycetes</taxon>
        <taxon>Kickxellales</taxon>
        <taxon>Kickxellaceae</taxon>
        <taxon>Coemansia</taxon>
    </lineage>
</organism>
<dbReference type="AlphaFoldDB" id="A0A9W8LT41"/>
<dbReference type="Pfam" id="PF10615">
    <property type="entry name" value="DUF2470"/>
    <property type="match status" value="1"/>
</dbReference>
<feature type="transmembrane region" description="Helical" evidence="1">
    <location>
        <begin position="221"/>
        <end position="239"/>
    </location>
</feature>
<dbReference type="InterPro" id="IPR019595">
    <property type="entry name" value="DUF2470"/>
</dbReference>
<keyword evidence="4" id="KW-1185">Reference proteome</keyword>
<gene>
    <name evidence="3" type="ORF">H4R20_001571</name>
</gene>
<feature type="domain" description="DUF2470" evidence="2">
    <location>
        <begin position="25"/>
        <end position="70"/>
    </location>
</feature>
<keyword evidence="1" id="KW-0472">Membrane</keyword>
<accession>A0A9W8LT41</accession>
<proteinExistence type="predicted"/>
<keyword evidence="1" id="KW-0812">Transmembrane</keyword>